<sequence length="42" mass="5082">VQHDLDEINRRYKRRQRRLFWSFGAGFTIGVFVIYLLLKGVL</sequence>
<keyword evidence="1" id="KW-1133">Transmembrane helix</keyword>
<keyword evidence="1" id="KW-0812">Transmembrane</keyword>
<protein>
    <submittedName>
        <fullName evidence="2">Uncharacterized protein</fullName>
    </submittedName>
</protein>
<organism evidence="2">
    <name type="scientific">marine sediment metagenome</name>
    <dbReference type="NCBI Taxonomy" id="412755"/>
    <lineage>
        <taxon>unclassified sequences</taxon>
        <taxon>metagenomes</taxon>
        <taxon>ecological metagenomes</taxon>
    </lineage>
</organism>
<proteinExistence type="predicted"/>
<name>A0A0F9FRX1_9ZZZZ</name>
<evidence type="ECO:0000256" key="1">
    <source>
        <dbReference type="SAM" id="Phobius"/>
    </source>
</evidence>
<feature type="transmembrane region" description="Helical" evidence="1">
    <location>
        <begin position="19"/>
        <end position="38"/>
    </location>
</feature>
<dbReference type="AlphaFoldDB" id="A0A0F9FRX1"/>
<gene>
    <name evidence="2" type="ORF">LCGC14_1916610</name>
</gene>
<accession>A0A0F9FRX1</accession>
<reference evidence="2" key="1">
    <citation type="journal article" date="2015" name="Nature">
        <title>Complex archaea that bridge the gap between prokaryotes and eukaryotes.</title>
        <authorList>
            <person name="Spang A."/>
            <person name="Saw J.H."/>
            <person name="Jorgensen S.L."/>
            <person name="Zaremba-Niedzwiedzka K."/>
            <person name="Martijn J."/>
            <person name="Lind A.E."/>
            <person name="van Eijk R."/>
            <person name="Schleper C."/>
            <person name="Guy L."/>
            <person name="Ettema T.J."/>
        </authorList>
    </citation>
    <scope>NUCLEOTIDE SEQUENCE</scope>
</reference>
<keyword evidence="1" id="KW-0472">Membrane</keyword>
<comment type="caution">
    <text evidence="2">The sequence shown here is derived from an EMBL/GenBank/DDBJ whole genome shotgun (WGS) entry which is preliminary data.</text>
</comment>
<dbReference type="EMBL" id="LAZR01020339">
    <property type="protein sequence ID" value="KKL89249.1"/>
    <property type="molecule type" value="Genomic_DNA"/>
</dbReference>
<feature type="non-terminal residue" evidence="2">
    <location>
        <position position="1"/>
    </location>
</feature>
<evidence type="ECO:0000313" key="2">
    <source>
        <dbReference type="EMBL" id="KKL89249.1"/>
    </source>
</evidence>